<reference evidence="1" key="1">
    <citation type="journal article" date="2015" name="Nature">
        <title>Complex archaea that bridge the gap between prokaryotes and eukaryotes.</title>
        <authorList>
            <person name="Spang A."/>
            <person name="Saw J.H."/>
            <person name="Jorgensen S.L."/>
            <person name="Zaremba-Niedzwiedzka K."/>
            <person name="Martijn J."/>
            <person name="Lind A.E."/>
            <person name="van Eijk R."/>
            <person name="Schleper C."/>
            <person name="Guy L."/>
            <person name="Ettema T.J."/>
        </authorList>
    </citation>
    <scope>NUCLEOTIDE SEQUENCE</scope>
</reference>
<proteinExistence type="predicted"/>
<name>A0A0F9M425_9ZZZZ</name>
<sequence>MSEYDYYKEECEHNQPFWECEICGNTKVKKMSEKEITNKRIKEGLEGIRQIIDNARAQRILLLSMFEPTELKNIEITLQQEILEVIDIYIEDKNITYRKEGNESVITLRMINADNNSSLIIKLIDLDWI</sequence>
<dbReference type="EMBL" id="LAZR01010990">
    <property type="protein sequence ID" value="KKM63977.1"/>
    <property type="molecule type" value="Genomic_DNA"/>
</dbReference>
<accession>A0A0F9M425</accession>
<comment type="caution">
    <text evidence="1">The sequence shown here is derived from an EMBL/GenBank/DDBJ whole genome shotgun (WGS) entry which is preliminary data.</text>
</comment>
<dbReference type="AlphaFoldDB" id="A0A0F9M425"/>
<protein>
    <submittedName>
        <fullName evidence="1">Uncharacterized protein</fullName>
    </submittedName>
</protein>
<evidence type="ECO:0000313" key="1">
    <source>
        <dbReference type="EMBL" id="KKM63977.1"/>
    </source>
</evidence>
<gene>
    <name evidence="1" type="ORF">LCGC14_1505990</name>
</gene>
<organism evidence="1">
    <name type="scientific">marine sediment metagenome</name>
    <dbReference type="NCBI Taxonomy" id="412755"/>
    <lineage>
        <taxon>unclassified sequences</taxon>
        <taxon>metagenomes</taxon>
        <taxon>ecological metagenomes</taxon>
    </lineage>
</organism>